<dbReference type="SUPFAM" id="SSF48019">
    <property type="entry name" value="post-AAA+ oligomerization domain-like"/>
    <property type="match status" value="1"/>
</dbReference>
<comment type="caution">
    <text evidence="4">The sequence shown here is derived from an EMBL/GenBank/DDBJ whole genome shotgun (WGS) entry which is preliminary data.</text>
</comment>
<dbReference type="GO" id="GO:0003677">
    <property type="term" value="F:DNA binding"/>
    <property type="evidence" value="ECO:0007669"/>
    <property type="project" value="InterPro"/>
</dbReference>
<dbReference type="STRING" id="29561.MM26B8_05530"/>
<dbReference type="Gene3D" id="1.10.8.60">
    <property type="match status" value="1"/>
</dbReference>
<keyword evidence="5" id="KW-1185">Reference proteome</keyword>
<dbReference type="InterPro" id="IPR008824">
    <property type="entry name" value="RuvB-like_N"/>
</dbReference>
<dbReference type="EMBL" id="JZXN01000017">
    <property type="protein sequence ID" value="KKB26641.1"/>
    <property type="molecule type" value="Genomic_DNA"/>
</dbReference>
<dbReference type="PATRIC" id="fig|1264554.4.peg.52"/>
<dbReference type="CDD" id="cd00009">
    <property type="entry name" value="AAA"/>
    <property type="match status" value="1"/>
</dbReference>
<evidence type="ECO:0000256" key="2">
    <source>
        <dbReference type="ARBA" id="ARBA00022840"/>
    </source>
</evidence>
<keyword evidence="1" id="KW-0547">Nucleotide-binding</keyword>
<dbReference type="GO" id="GO:0006261">
    <property type="term" value="P:DNA-templated DNA replication"/>
    <property type="evidence" value="ECO:0007669"/>
    <property type="project" value="TreeGrafter"/>
</dbReference>
<dbReference type="GO" id="GO:0000731">
    <property type="term" value="P:DNA synthesis involved in DNA repair"/>
    <property type="evidence" value="ECO:0007669"/>
    <property type="project" value="TreeGrafter"/>
</dbReference>
<name>A0A0F5H000_9BACT</name>
<sequence length="403" mass="45792">MKNLANKLRPKTLDDIIGQENIVDLLKNIVKNNLTTSFIFFGESGTGKSSTAIALANDLGKSYGIFNSTIDSKNDLLALIKEKEIVIIDEIHRLNKDKQDILLSYLENDEAIIYATTTEVPYFRVNPALRSRMQILQFNKLKEDDIKKGLRKIIVKHFPNLNINDDVLFNLVKFSNGDYRNALNNLQLVALLNNEKIITNGDLKKIIPNMNFYSDKDSSKHYDNLSAFHKSLRGSDVDAALYYGALILKTGDYHGLFRRLMCVAYEDVALADTLLGLKIEAAFNAVEKLGFPEANLPIAFAIINAALAPKSNSAYLAFNKANSFIDQGNVFEIPKHLKDNHYKSATKLGFGLGYKYPHDFSYSAVKQTYLPNEIENYKFFNFKDNDSEKMKKYYQFIQEINKK</sequence>
<dbReference type="Pfam" id="PF16193">
    <property type="entry name" value="AAA_assoc_2"/>
    <property type="match status" value="1"/>
</dbReference>
<reference evidence="4 5" key="1">
    <citation type="submission" date="2015-03" db="EMBL/GenBank/DDBJ databases">
        <title>Genome sequence of Mycoplasma meleagridis strain ATCC 25294.</title>
        <authorList>
            <person name="Yacoub E."/>
            <person name="Blanchard A."/>
            <person name="Sirand-Pugnet P."/>
            <person name="Mardassi B.B.A."/>
        </authorList>
    </citation>
    <scope>NUCLEOTIDE SEQUENCE [LARGE SCALE GENOMIC DNA]</scope>
    <source>
        <strain evidence="4 5">ATCC 25294</strain>
    </source>
</reference>
<evidence type="ECO:0000313" key="4">
    <source>
        <dbReference type="EMBL" id="KKB26641.1"/>
    </source>
</evidence>
<dbReference type="InterPro" id="IPR051314">
    <property type="entry name" value="AAA_ATPase_RarA/MGS1/WRNIP1"/>
</dbReference>
<evidence type="ECO:0000313" key="5">
    <source>
        <dbReference type="Proteomes" id="UP000033750"/>
    </source>
</evidence>
<dbReference type="PANTHER" id="PTHR13779:SF7">
    <property type="entry name" value="ATPASE WRNIP1"/>
    <property type="match status" value="1"/>
</dbReference>
<dbReference type="SMART" id="SM00382">
    <property type="entry name" value="AAA"/>
    <property type="match status" value="1"/>
</dbReference>
<dbReference type="CDD" id="cd18139">
    <property type="entry name" value="HLD_clamp_RarA"/>
    <property type="match status" value="1"/>
</dbReference>
<dbReference type="GO" id="GO:0006310">
    <property type="term" value="P:DNA recombination"/>
    <property type="evidence" value="ECO:0007669"/>
    <property type="project" value="InterPro"/>
</dbReference>
<dbReference type="GO" id="GO:0009378">
    <property type="term" value="F:four-way junction helicase activity"/>
    <property type="evidence" value="ECO:0007669"/>
    <property type="project" value="InterPro"/>
</dbReference>
<dbReference type="InterPro" id="IPR003593">
    <property type="entry name" value="AAA+_ATPase"/>
</dbReference>
<dbReference type="Proteomes" id="UP000033750">
    <property type="component" value="Unassembled WGS sequence"/>
</dbReference>
<dbReference type="InterPro" id="IPR027417">
    <property type="entry name" value="P-loop_NTPase"/>
</dbReference>
<dbReference type="GO" id="GO:0005524">
    <property type="term" value="F:ATP binding"/>
    <property type="evidence" value="ECO:0007669"/>
    <property type="project" value="UniProtKB-KW"/>
</dbReference>
<protein>
    <submittedName>
        <fullName evidence="4">ATPase, AAA family</fullName>
    </submittedName>
</protein>
<organism evidence="4 5">
    <name type="scientific">Mycoplasmopsis meleagridis ATCC 25294</name>
    <dbReference type="NCBI Taxonomy" id="1264554"/>
    <lineage>
        <taxon>Bacteria</taxon>
        <taxon>Bacillati</taxon>
        <taxon>Mycoplasmatota</taxon>
        <taxon>Mycoplasmoidales</taxon>
        <taxon>Metamycoplasmataceae</taxon>
        <taxon>Mycoplasmopsis</taxon>
    </lineage>
</organism>
<dbReference type="Gene3D" id="1.10.3710.10">
    <property type="entry name" value="DNA polymerase III clamp loader subunits, C-terminal domain"/>
    <property type="match status" value="1"/>
</dbReference>
<dbReference type="InterPro" id="IPR008921">
    <property type="entry name" value="DNA_pol3_clamp-load_cplx_C"/>
</dbReference>
<dbReference type="RefSeq" id="WP_046096988.1">
    <property type="nucleotide sequence ID" value="NZ_JZXN01000017.1"/>
</dbReference>
<proteinExistence type="predicted"/>
<dbReference type="Gene3D" id="3.40.50.300">
    <property type="entry name" value="P-loop containing nucleotide triphosphate hydrolases"/>
    <property type="match status" value="1"/>
</dbReference>
<accession>A0A0F5H000</accession>
<feature type="domain" description="AAA+ ATPase" evidence="3">
    <location>
        <begin position="34"/>
        <end position="141"/>
    </location>
</feature>
<dbReference type="OrthoDB" id="9778364at2"/>
<evidence type="ECO:0000259" key="3">
    <source>
        <dbReference type="SMART" id="SM00382"/>
    </source>
</evidence>
<dbReference type="GO" id="GO:0008047">
    <property type="term" value="F:enzyme activator activity"/>
    <property type="evidence" value="ECO:0007669"/>
    <property type="project" value="TreeGrafter"/>
</dbReference>
<dbReference type="Pfam" id="PF05496">
    <property type="entry name" value="RuvB_N"/>
    <property type="match status" value="1"/>
</dbReference>
<dbReference type="PANTHER" id="PTHR13779">
    <property type="entry name" value="WERNER HELICASE-INTERACTING PROTEIN 1 FAMILY MEMBER"/>
    <property type="match status" value="1"/>
</dbReference>
<dbReference type="InterPro" id="IPR032423">
    <property type="entry name" value="AAA_assoc_2"/>
</dbReference>
<dbReference type="SUPFAM" id="SSF52540">
    <property type="entry name" value="P-loop containing nucleoside triphosphate hydrolases"/>
    <property type="match status" value="1"/>
</dbReference>
<gene>
    <name evidence="4" type="ORF">MMELEA_00220</name>
</gene>
<dbReference type="Pfam" id="PF12002">
    <property type="entry name" value="MgsA_C"/>
    <property type="match status" value="1"/>
</dbReference>
<dbReference type="GO" id="GO:0017116">
    <property type="term" value="F:single-stranded DNA helicase activity"/>
    <property type="evidence" value="ECO:0007669"/>
    <property type="project" value="TreeGrafter"/>
</dbReference>
<dbReference type="Gene3D" id="1.20.272.10">
    <property type="match status" value="1"/>
</dbReference>
<evidence type="ECO:0000256" key="1">
    <source>
        <dbReference type="ARBA" id="ARBA00022741"/>
    </source>
</evidence>
<keyword evidence="2" id="KW-0067">ATP-binding</keyword>
<dbReference type="AlphaFoldDB" id="A0A0F5H000"/>
<dbReference type="InterPro" id="IPR021886">
    <property type="entry name" value="MgsA_C"/>
</dbReference>